<gene>
    <name evidence="8" type="primary">lepB</name>
    <name evidence="8" type="ORF">BARAN1_1194</name>
</gene>
<dbReference type="GO" id="GO:0006465">
    <property type="term" value="P:signal peptide processing"/>
    <property type="evidence" value="ECO:0007669"/>
    <property type="project" value="InterPro"/>
</dbReference>
<feature type="active site" evidence="5">
    <location>
        <position position="67"/>
    </location>
</feature>
<comment type="subcellular location">
    <subcellularLocation>
        <location evidence="6">Membrane</location>
        <topology evidence="6">Single-pass type II membrane protein</topology>
    </subcellularLocation>
</comment>
<dbReference type="InterPro" id="IPR019533">
    <property type="entry name" value="Peptidase_S26"/>
</dbReference>
<dbReference type="PROSITE" id="PS00760">
    <property type="entry name" value="SPASE_I_2"/>
    <property type="match status" value="1"/>
</dbReference>
<name>A0A2X3L0L4_9BACT</name>
<sequence>MSPSPQRKPKKEKKPPWIVRLLRRRGVRLSHRTEYWLGWAETIVEVGIIFLLTINFVTVRMTVPTGSMNPTIAPGDSFFVDILTYHFRDPVPGRVIVFWQLEEMQVTAVEPGSPAALAGIQAKDWITHVQYPTIGIGGEPVPAVRTADRRIEAAQGGELAFVVLREGVGHKELSVSVPDGVQDLRGLGIEYRTRRERYVKRLIAVGGQTVQIVGGKIIVDGSPLAAVAERTYWTQGAGMQYGIAPTHVPRGHYFVLGDNTMNSYDSRYWGFVPEEELIGAPFFRVWPFSRFGPMNGYWWSSL</sequence>
<dbReference type="Proteomes" id="UP000249818">
    <property type="component" value="Chromosome BARAN1"/>
</dbReference>
<evidence type="ECO:0000256" key="2">
    <source>
        <dbReference type="ARBA" id="ARBA00009370"/>
    </source>
</evidence>
<accession>A0A2X3L0L4</accession>
<dbReference type="GO" id="GO:0016020">
    <property type="term" value="C:membrane"/>
    <property type="evidence" value="ECO:0007669"/>
    <property type="project" value="UniProtKB-SubCell"/>
</dbReference>
<proteinExistence type="inferred from homology"/>
<keyword evidence="6" id="KW-0812">Transmembrane</keyword>
<evidence type="ECO:0000259" key="7">
    <source>
        <dbReference type="Pfam" id="PF10502"/>
    </source>
</evidence>
<dbReference type="GO" id="GO:0004252">
    <property type="term" value="F:serine-type endopeptidase activity"/>
    <property type="evidence" value="ECO:0007669"/>
    <property type="project" value="InterPro"/>
</dbReference>
<dbReference type="AlphaFoldDB" id="A0A2X3L0L4"/>
<feature type="active site" evidence="5">
    <location>
        <position position="200"/>
    </location>
</feature>
<dbReference type="InterPro" id="IPR036286">
    <property type="entry name" value="LexA/Signal_pep-like_sf"/>
</dbReference>
<dbReference type="SUPFAM" id="SSF51306">
    <property type="entry name" value="LexA/Signal peptidase"/>
    <property type="match status" value="1"/>
</dbReference>
<dbReference type="Gene3D" id="2.10.109.10">
    <property type="entry name" value="Umud Fragment, subunit A"/>
    <property type="match status" value="1"/>
</dbReference>
<comment type="catalytic activity">
    <reaction evidence="1 6">
        <text>Cleavage of hydrophobic, N-terminal signal or leader sequences from secreted and periplasmic proteins.</text>
        <dbReference type="EC" id="3.4.21.89"/>
    </reaction>
</comment>
<dbReference type="EC" id="3.4.21.89" evidence="3 6"/>
<evidence type="ECO:0000256" key="3">
    <source>
        <dbReference type="ARBA" id="ARBA00013208"/>
    </source>
</evidence>
<dbReference type="OrthoDB" id="9802919at2"/>
<feature type="transmembrane region" description="Helical" evidence="6">
    <location>
        <begin position="35"/>
        <end position="57"/>
    </location>
</feature>
<dbReference type="CDD" id="cd06462">
    <property type="entry name" value="Peptidase_S24_S26"/>
    <property type="match status" value="1"/>
</dbReference>
<evidence type="ECO:0000256" key="4">
    <source>
        <dbReference type="ARBA" id="ARBA00022801"/>
    </source>
</evidence>
<dbReference type="KEGG" id="bana:BARAN1_1194"/>
<protein>
    <recommendedName>
        <fullName evidence="3 6">Signal peptidase I</fullName>
        <ecNumber evidence="3 6">3.4.21.89</ecNumber>
    </recommendedName>
</protein>
<comment type="similarity">
    <text evidence="2 6">Belongs to the peptidase S26 family.</text>
</comment>
<dbReference type="GO" id="GO:0009003">
    <property type="term" value="F:signal peptidase activity"/>
    <property type="evidence" value="ECO:0007669"/>
    <property type="project" value="UniProtKB-EC"/>
</dbReference>
<reference evidence="9" key="1">
    <citation type="submission" date="2018-05" db="EMBL/GenBank/DDBJ databases">
        <authorList>
            <person name="Hao L."/>
        </authorList>
    </citation>
    <scope>NUCLEOTIDE SEQUENCE [LARGE SCALE GENOMIC DNA]</scope>
</reference>
<dbReference type="InterPro" id="IPR019757">
    <property type="entry name" value="Pept_S26A_signal_pept_1_Lys-AS"/>
</dbReference>
<dbReference type="NCBIfam" id="TIGR02227">
    <property type="entry name" value="sigpep_I_bact"/>
    <property type="match status" value="1"/>
</dbReference>
<evidence type="ECO:0000313" key="8">
    <source>
        <dbReference type="EMBL" id="SQD93216.1"/>
    </source>
</evidence>
<dbReference type="PANTHER" id="PTHR43390:SF1">
    <property type="entry name" value="CHLOROPLAST PROCESSING PEPTIDASE"/>
    <property type="match status" value="1"/>
</dbReference>
<feature type="domain" description="Peptidase S26" evidence="7">
    <location>
        <begin position="37"/>
        <end position="286"/>
    </location>
</feature>
<keyword evidence="4 6" id="KW-0378">Hydrolase</keyword>
<keyword evidence="9" id="KW-1185">Reference proteome</keyword>
<dbReference type="EMBL" id="LS483254">
    <property type="protein sequence ID" value="SQD93216.1"/>
    <property type="molecule type" value="Genomic_DNA"/>
</dbReference>
<keyword evidence="6" id="KW-1133">Transmembrane helix</keyword>
<dbReference type="CDD" id="cd06530">
    <property type="entry name" value="S26_SPase_I"/>
    <property type="match status" value="1"/>
</dbReference>
<evidence type="ECO:0000256" key="1">
    <source>
        <dbReference type="ARBA" id="ARBA00000677"/>
    </source>
</evidence>
<dbReference type="InterPro" id="IPR036034">
    <property type="entry name" value="PDZ_sf"/>
</dbReference>
<dbReference type="PANTHER" id="PTHR43390">
    <property type="entry name" value="SIGNAL PEPTIDASE I"/>
    <property type="match status" value="1"/>
</dbReference>
<dbReference type="InterPro" id="IPR019758">
    <property type="entry name" value="Pept_S26A_signal_pept_1_CS"/>
</dbReference>
<organism evidence="8 9">
    <name type="scientific">Candidatus Bipolaricaulis anaerobius</name>
    <dbReference type="NCBI Taxonomy" id="2026885"/>
    <lineage>
        <taxon>Bacteria</taxon>
        <taxon>Candidatus Bipolaricaulota</taxon>
        <taxon>Candidatus Bipolaricaulia</taxon>
        <taxon>Candidatus Bipolaricaulales</taxon>
        <taxon>Candidatus Bipolaricaulaceae</taxon>
        <taxon>Candidatus Bipolaricaulis</taxon>
    </lineage>
</organism>
<dbReference type="PRINTS" id="PR00727">
    <property type="entry name" value="LEADERPTASE"/>
</dbReference>
<evidence type="ECO:0000256" key="5">
    <source>
        <dbReference type="PIRSR" id="PIRSR600223-1"/>
    </source>
</evidence>
<evidence type="ECO:0000256" key="6">
    <source>
        <dbReference type="RuleBase" id="RU362042"/>
    </source>
</evidence>
<dbReference type="PROSITE" id="PS00761">
    <property type="entry name" value="SPASE_I_3"/>
    <property type="match status" value="1"/>
</dbReference>
<keyword evidence="6" id="KW-0645">Protease</keyword>
<evidence type="ECO:0000313" key="9">
    <source>
        <dbReference type="Proteomes" id="UP000249818"/>
    </source>
</evidence>
<dbReference type="InterPro" id="IPR000223">
    <property type="entry name" value="Pept_S26A_signal_pept_1"/>
</dbReference>
<dbReference type="Gene3D" id="2.30.42.10">
    <property type="match status" value="1"/>
</dbReference>
<dbReference type="SUPFAM" id="SSF50156">
    <property type="entry name" value="PDZ domain-like"/>
    <property type="match status" value="1"/>
</dbReference>
<keyword evidence="6" id="KW-0472">Membrane</keyword>
<dbReference type="RefSeq" id="WP_122031614.1">
    <property type="nucleotide sequence ID" value="NZ_LS483254.1"/>
</dbReference>
<dbReference type="Pfam" id="PF10502">
    <property type="entry name" value="Peptidase_S26"/>
    <property type="match status" value="1"/>
</dbReference>